<dbReference type="EMBL" id="RCHS01001168">
    <property type="protein sequence ID" value="RMX54878.1"/>
    <property type="molecule type" value="Genomic_DNA"/>
</dbReference>
<accession>A0A3M6UNE7</accession>
<dbReference type="AlphaFoldDB" id="A0A3M6UNE7"/>
<evidence type="ECO:0000313" key="2">
    <source>
        <dbReference type="Proteomes" id="UP000275408"/>
    </source>
</evidence>
<evidence type="ECO:0000313" key="1">
    <source>
        <dbReference type="EMBL" id="RMX54878.1"/>
    </source>
</evidence>
<keyword evidence="2" id="KW-1185">Reference proteome</keyword>
<dbReference type="Proteomes" id="UP000275408">
    <property type="component" value="Unassembled WGS sequence"/>
</dbReference>
<sequence>MYKASFASRSPLRIVVSRMSVVSYSSQNDNLSDRMTQLIESIADPSTANALSISSTTCIYADTI</sequence>
<organism evidence="1 2">
    <name type="scientific">Pocillopora damicornis</name>
    <name type="common">Cauliflower coral</name>
    <name type="synonym">Millepora damicornis</name>
    <dbReference type="NCBI Taxonomy" id="46731"/>
    <lineage>
        <taxon>Eukaryota</taxon>
        <taxon>Metazoa</taxon>
        <taxon>Cnidaria</taxon>
        <taxon>Anthozoa</taxon>
        <taxon>Hexacorallia</taxon>
        <taxon>Scleractinia</taxon>
        <taxon>Astrocoeniina</taxon>
        <taxon>Pocilloporidae</taxon>
        <taxon>Pocillopora</taxon>
    </lineage>
</organism>
<proteinExistence type="predicted"/>
<gene>
    <name evidence="1" type="ORF">pdam_00015111</name>
</gene>
<name>A0A3M6UNE7_POCDA</name>
<comment type="caution">
    <text evidence="1">The sequence shown here is derived from an EMBL/GenBank/DDBJ whole genome shotgun (WGS) entry which is preliminary data.</text>
</comment>
<reference evidence="1 2" key="1">
    <citation type="journal article" date="2018" name="Sci. Rep.">
        <title>Comparative analysis of the Pocillopora damicornis genome highlights role of immune system in coral evolution.</title>
        <authorList>
            <person name="Cunning R."/>
            <person name="Bay R.A."/>
            <person name="Gillette P."/>
            <person name="Baker A.C."/>
            <person name="Traylor-Knowles N."/>
        </authorList>
    </citation>
    <scope>NUCLEOTIDE SEQUENCE [LARGE SCALE GENOMIC DNA]</scope>
    <source>
        <strain evidence="1">RSMAS</strain>
        <tissue evidence="1">Whole animal</tissue>
    </source>
</reference>
<protein>
    <submittedName>
        <fullName evidence="1">Uncharacterized protein</fullName>
    </submittedName>
</protein>